<keyword evidence="3" id="KW-1185">Reference proteome</keyword>
<dbReference type="Gene3D" id="1.10.30.50">
    <property type="match status" value="1"/>
</dbReference>
<name>A0A5C6ABY2_9BACT</name>
<keyword evidence="2" id="KW-0255">Endonuclease</keyword>
<dbReference type="OrthoDB" id="9802901at2"/>
<dbReference type="EMBL" id="SJPR01000004">
    <property type="protein sequence ID" value="TWT95813.1"/>
    <property type="molecule type" value="Genomic_DNA"/>
</dbReference>
<dbReference type="InterPro" id="IPR003615">
    <property type="entry name" value="HNH_nuc"/>
</dbReference>
<dbReference type="CDD" id="cd00085">
    <property type="entry name" value="HNHc"/>
    <property type="match status" value="1"/>
</dbReference>
<evidence type="ECO:0000259" key="1">
    <source>
        <dbReference type="SMART" id="SM00507"/>
    </source>
</evidence>
<comment type="caution">
    <text evidence="2">The sequence shown here is derived from an EMBL/GenBank/DDBJ whole genome shotgun (WGS) entry which is preliminary data.</text>
</comment>
<dbReference type="InterPro" id="IPR002711">
    <property type="entry name" value="HNH"/>
</dbReference>
<dbReference type="GO" id="GO:0004519">
    <property type="term" value="F:endonuclease activity"/>
    <property type="evidence" value="ECO:0007669"/>
    <property type="project" value="UniProtKB-KW"/>
</dbReference>
<feature type="domain" description="HNH nuclease" evidence="1">
    <location>
        <begin position="393"/>
        <end position="443"/>
    </location>
</feature>
<evidence type="ECO:0000313" key="3">
    <source>
        <dbReference type="Proteomes" id="UP000317421"/>
    </source>
</evidence>
<dbReference type="PANTHER" id="PTHR33877">
    <property type="entry name" value="SLL1193 PROTEIN"/>
    <property type="match status" value="1"/>
</dbReference>
<protein>
    <submittedName>
        <fullName evidence="2">HNH endonuclease</fullName>
    </submittedName>
</protein>
<reference evidence="2 3" key="1">
    <citation type="submission" date="2019-02" db="EMBL/GenBank/DDBJ databases">
        <title>Deep-cultivation of Planctomycetes and their phenomic and genomic characterization uncovers novel biology.</title>
        <authorList>
            <person name="Wiegand S."/>
            <person name="Jogler M."/>
            <person name="Boedeker C."/>
            <person name="Pinto D."/>
            <person name="Vollmers J."/>
            <person name="Rivas-Marin E."/>
            <person name="Kohn T."/>
            <person name="Peeters S.H."/>
            <person name="Heuer A."/>
            <person name="Rast P."/>
            <person name="Oberbeckmann S."/>
            <person name="Bunk B."/>
            <person name="Jeske O."/>
            <person name="Meyerdierks A."/>
            <person name="Storesund J.E."/>
            <person name="Kallscheuer N."/>
            <person name="Luecker S."/>
            <person name="Lage O.M."/>
            <person name="Pohl T."/>
            <person name="Merkel B.J."/>
            <person name="Hornburger P."/>
            <person name="Mueller R.-W."/>
            <person name="Bruemmer F."/>
            <person name="Labrenz M."/>
            <person name="Spormann A.M."/>
            <person name="Op Den Camp H."/>
            <person name="Overmann J."/>
            <person name="Amann R."/>
            <person name="Jetten M.S.M."/>
            <person name="Mascher T."/>
            <person name="Medema M.H."/>
            <person name="Devos D.P."/>
            <person name="Kaster A.-K."/>
            <person name="Ovreas L."/>
            <person name="Rohde M."/>
            <person name="Galperin M.Y."/>
            <person name="Jogler C."/>
        </authorList>
    </citation>
    <scope>NUCLEOTIDE SEQUENCE [LARGE SCALE GENOMIC DNA]</scope>
    <source>
        <strain evidence="2 3">Pla108</strain>
    </source>
</reference>
<keyword evidence="2" id="KW-0378">Hydrolase</keyword>
<dbReference type="RefSeq" id="WP_146445628.1">
    <property type="nucleotide sequence ID" value="NZ_SJPR01000004.1"/>
</dbReference>
<dbReference type="AlphaFoldDB" id="A0A5C6ABY2"/>
<dbReference type="GO" id="GO:0008270">
    <property type="term" value="F:zinc ion binding"/>
    <property type="evidence" value="ECO:0007669"/>
    <property type="project" value="InterPro"/>
</dbReference>
<dbReference type="PANTHER" id="PTHR33877:SF1">
    <property type="entry name" value="TYPE IV METHYL-DIRECTED RESTRICTION ENZYME ECOKMCRA"/>
    <property type="match status" value="1"/>
</dbReference>
<gene>
    <name evidence="2" type="ORF">Pla108_28900</name>
</gene>
<accession>A0A5C6ABY2</accession>
<dbReference type="Pfam" id="PF01844">
    <property type="entry name" value="HNH"/>
    <property type="match status" value="1"/>
</dbReference>
<dbReference type="GO" id="GO:0003676">
    <property type="term" value="F:nucleic acid binding"/>
    <property type="evidence" value="ECO:0007669"/>
    <property type="project" value="InterPro"/>
</dbReference>
<sequence length="449" mass="50733">MSKIKGLFQKAWAAVANPGQDERVAVIVAAIGQAFTTQRRAFDLDQVIEPIDCTVTDVRVASKKYYEGLLHRFWIEGVPDEGKQKTLAFVEERLRLEARDVRQLREAVAVPAFGSKIGQYLEDGVLSSDELHSLSEISSFLHLSAPQFVKQYLLSEGLGLLRGLFAEAVSTGRLKEQTWNNLQESARNLGIPEDKLKAASRKIAKTFAEHVLADTKSDGVLTPQEENYLNWLAETLDFEPSFVAYLNEEVRLLKERSRLITGNIDTIPLPTGVNIKAGELLYFCQPCRLQITKNLKTGARIDEHKGRMLLTDSRLMFESASKSIQITYPSILSWRASSDAIWISATNKPEFRFYFARNPNSLLSEKLSTVIRLYSQQVTRKVEGTIDRHIPRDIRQRVWQTYGGMCVECGDTEYLEFDHIVPVARGGSNSEQNVQLLCRKCNLTKSDKI</sequence>
<dbReference type="Proteomes" id="UP000317421">
    <property type="component" value="Unassembled WGS sequence"/>
</dbReference>
<organism evidence="2 3">
    <name type="scientific">Botrimarina colliarenosi</name>
    <dbReference type="NCBI Taxonomy" id="2528001"/>
    <lineage>
        <taxon>Bacteria</taxon>
        <taxon>Pseudomonadati</taxon>
        <taxon>Planctomycetota</taxon>
        <taxon>Planctomycetia</taxon>
        <taxon>Pirellulales</taxon>
        <taxon>Lacipirellulaceae</taxon>
        <taxon>Botrimarina</taxon>
    </lineage>
</organism>
<keyword evidence="2" id="KW-0540">Nuclease</keyword>
<proteinExistence type="predicted"/>
<dbReference type="InterPro" id="IPR052892">
    <property type="entry name" value="NA-targeting_endonuclease"/>
</dbReference>
<dbReference type="SMART" id="SM00507">
    <property type="entry name" value="HNHc"/>
    <property type="match status" value="1"/>
</dbReference>
<evidence type="ECO:0000313" key="2">
    <source>
        <dbReference type="EMBL" id="TWT95813.1"/>
    </source>
</evidence>